<evidence type="ECO:0000313" key="4">
    <source>
        <dbReference type="Proteomes" id="UP000053370"/>
    </source>
</evidence>
<keyword evidence="1" id="KW-1133">Transmembrane helix</keyword>
<protein>
    <submittedName>
        <fullName evidence="3">Formylglycine-generating enzyme</fullName>
    </submittedName>
</protein>
<dbReference type="InterPro" id="IPR051043">
    <property type="entry name" value="Sulfatase_Mod_Factor_Kinase"/>
</dbReference>
<dbReference type="GO" id="GO:0120147">
    <property type="term" value="F:formylglycine-generating oxidase activity"/>
    <property type="evidence" value="ECO:0007669"/>
    <property type="project" value="TreeGrafter"/>
</dbReference>
<dbReference type="InterPro" id="IPR005532">
    <property type="entry name" value="SUMF_dom"/>
</dbReference>
<evidence type="ECO:0000256" key="1">
    <source>
        <dbReference type="SAM" id="Phobius"/>
    </source>
</evidence>
<evidence type="ECO:0000313" key="3">
    <source>
        <dbReference type="EMBL" id="GAP40769.1"/>
    </source>
</evidence>
<dbReference type="EMBL" id="DF968181">
    <property type="protein sequence ID" value="GAP40769.1"/>
    <property type="molecule type" value="Genomic_DNA"/>
</dbReference>
<dbReference type="Proteomes" id="UP000053370">
    <property type="component" value="Unassembled WGS sequence"/>
</dbReference>
<gene>
    <name evidence="3" type="ORF">ATC1_13748</name>
</gene>
<dbReference type="PANTHER" id="PTHR23150">
    <property type="entry name" value="SULFATASE MODIFYING FACTOR 1, 2"/>
    <property type="match status" value="1"/>
</dbReference>
<dbReference type="InterPro" id="IPR016187">
    <property type="entry name" value="CTDL_fold"/>
</dbReference>
<organism evidence="3">
    <name type="scientific">Flexilinea flocculi</name>
    <dbReference type="NCBI Taxonomy" id="1678840"/>
    <lineage>
        <taxon>Bacteria</taxon>
        <taxon>Bacillati</taxon>
        <taxon>Chloroflexota</taxon>
        <taxon>Anaerolineae</taxon>
        <taxon>Anaerolineales</taxon>
        <taxon>Anaerolineaceae</taxon>
        <taxon>Flexilinea</taxon>
    </lineage>
</organism>
<evidence type="ECO:0000259" key="2">
    <source>
        <dbReference type="Pfam" id="PF03781"/>
    </source>
</evidence>
<sequence length="292" mass="33719">MQSKIYWILCIDLSQMMKKKITDRITTLSFLFFAAALLLFFGVMIKTSPYRLLRPYIPWIAARQLDSTTYRFSDDRSHLEIKIPAAGTVVQEDFWIDQIPVTIKAYHQCVADGNCNPAHYRNYFLKYYNSPIYQWLPVTFVSWKEALIFCEAQGGRLPTEMQWNLAAGYAQKDLYPWGNSEPSIDKANYDGYYQGLTPAGWLPNGASRFGVLDLGGNVREWTLDFLIRETYIDIRIPEKIYQDAILSDVADRILKGGSSSDFPQTMEVRNHLWHGQNSPGFNRGFRCVYPIN</sequence>
<dbReference type="Gene3D" id="3.90.1580.10">
    <property type="entry name" value="paralog of FGE (formylglycine-generating enzyme)"/>
    <property type="match status" value="1"/>
</dbReference>
<accession>A0A0S7BTE7</accession>
<dbReference type="PANTHER" id="PTHR23150:SF19">
    <property type="entry name" value="FORMYLGLYCINE-GENERATING ENZYME"/>
    <property type="match status" value="1"/>
</dbReference>
<keyword evidence="1" id="KW-0812">Transmembrane</keyword>
<keyword evidence="1" id="KW-0472">Membrane</keyword>
<dbReference type="SUPFAM" id="SSF56436">
    <property type="entry name" value="C-type lectin-like"/>
    <property type="match status" value="1"/>
</dbReference>
<feature type="transmembrane region" description="Helical" evidence="1">
    <location>
        <begin position="25"/>
        <end position="45"/>
    </location>
</feature>
<name>A0A0S7BTE7_9CHLR</name>
<keyword evidence="4" id="KW-1185">Reference proteome</keyword>
<feature type="domain" description="Sulfatase-modifying factor enzyme-like" evidence="2">
    <location>
        <begin position="85"/>
        <end position="288"/>
    </location>
</feature>
<reference evidence="3" key="1">
    <citation type="journal article" date="2015" name="Genome Announc.">
        <title>Draft Genome Sequence of Anaerolineae Strain TC1, a Novel Isolate from a Methanogenic Wastewater Treatment System.</title>
        <authorList>
            <person name="Matsuura N."/>
            <person name="Tourlousse D.M."/>
            <person name="Sun L."/>
            <person name="Toyonaga M."/>
            <person name="Kuroda K."/>
            <person name="Ohashi A."/>
            <person name="Cruz R."/>
            <person name="Yamaguchi T."/>
            <person name="Sekiguchi Y."/>
        </authorList>
    </citation>
    <scope>NUCLEOTIDE SEQUENCE [LARGE SCALE GENOMIC DNA]</scope>
    <source>
        <strain evidence="3">TC1</strain>
    </source>
</reference>
<dbReference type="STRING" id="1678840.ATC1_13748"/>
<dbReference type="AlphaFoldDB" id="A0A0S7BTE7"/>
<dbReference type="InterPro" id="IPR042095">
    <property type="entry name" value="SUMF_sf"/>
</dbReference>
<proteinExistence type="predicted"/>
<dbReference type="Pfam" id="PF03781">
    <property type="entry name" value="FGE-sulfatase"/>
    <property type="match status" value="1"/>
</dbReference>
<dbReference type="RefSeq" id="WP_062280622.1">
    <property type="nucleotide sequence ID" value="NZ_DF968181.1"/>
</dbReference>